<dbReference type="GO" id="GO:0019150">
    <property type="term" value="F:D-ribulokinase activity"/>
    <property type="evidence" value="ECO:0007669"/>
    <property type="project" value="TreeGrafter"/>
</dbReference>
<dbReference type="GO" id="GO:0005997">
    <property type="term" value="P:xylulose metabolic process"/>
    <property type="evidence" value="ECO:0007669"/>
    <property type="project" value="TreeGrafter"/>
</dbReference>
<dbReference type="InterPro" id="IPR018485">
    <property type="entry name" value="FGGY_C"/>
</dbReference>
<feature type="domain" description="Carbohydrate kinase FGGY N-terminal" evidence="5">
    <location>
        <begin position="24"/>
        <end position="256"/>
    </location>
</feature>
<protein>
    <submittedName>
        <fullName evidence="7">Carbohydrate kinase</fullName>
    </submittedName>
</protein>
<evidence type="ECO:0000256" key="3">
    <source>
        <dbReference type="ARBA" id="ARBA00022777"/>
    </source>
</evidence>
<dbReference type="Pfam" id="PF00370">
    <property type="entry name" value="FGGY_N"/>
    <property type="match status" value="1"/>
</dbReference>
<dbReference type="CDD" id="cd07783">
    <property type="entry name" value="ASKHA_NBD_FGGY_SePSK_AtXK1-like"/>
    <property type="match status" value="1"/>
</dbReference>
<keyword evidence="3 7" id="KW-0418">Kinase</keyword>
<proteinExistence type="inferred from homology"/>
<name>A0A6F8PNJ9_9GAMM</name>
<dbReference type="AlphaFoldDB" id="A0A6F8PNJ9"/>
<feature type="compositionally biased region" description="Basic and acidic residues" evidence="4">
    <location>
        <begin position="1"/>
        <end position="10"/>
    </location>
</feature>
<dbReference type="InterPro" id="IPR018484">
    <property type="entry name" value="FGGY_N"/>
</dbReference>
<gene>
    <name evidence="7" type="ORF">THMIRHAT_14380</name>
</gene>
<dbReference type="Gene3D" id="3.30.420.40">
    <property type="match status" value="2"/>
</dbReference>
<dbReference type="EMBL" id="AP021888">
    <property type="protein sequence ID" value="BBP43692.1"/>
    <property type="molecule type" value="Genomic_DNA"/>
</dbReference>
<sequence length="450" mass="49380">MPLTLEEKRMTPKASPTQNDRSPLILGIDLGTSGIRGALIDTQTRQPIAFYAVPLALPIRNANTSEQSPELWLEGFELLLRKIQNAQQTAFIEHIILDATSSTVCLVNADYQPVSMALMYDDKRATAEAQLIAKIAPRNSGAHGASSTLAKVMWLYENTPHSESFFVCHQIDFINVFLTGLPQITDANNALKMGFDPINMVWPDWISQLLPTITLPKVVLPGDFLGQIQPGLVEKYGFSSKTKVYAGTTDSIAAFLASGAHQLGDAVTSLGSTLALKLITEKPIFAPEYGIYSHRLKNQWLVGGASNTGGAVLLKHFDLEALIEHLKKIPERPQNTHLDYYPLLCQGERFPISDPCFQGNLDPIPDNPETFLLGLIEGLVSVEKLGYQRLTELGASPVTRIFTAGGGLKNRVWMTLRSQELSAPVLQSLHTEAAFGVTQLLEIQSFNDQT</sequence>
<dbReference type="GO" id="GO:0005829">
    <property type="term" value="C:cytosol"/>
    <property type="evidence" value="ECO:0007669"/>
    <property type="project" value="TreeGrafter"/>
</dbReference>
<accession>A0A6F8PNJ9</accession>
<reference evidence="8" key="1">
    <citation type="submission" date="2019-11" db="EMBL/GenBank/DDBJ databases">
        <title>Isolation and characterization of two novel species in the genus Thiomicrorhabdus.</title>
        <authorList>
            <person name="Mochizuki J."/>
            <person name="Kojima H."/>
            <person name="Fukui M."/>
        </authorList>
    </citation>
    <scope>NUCLEOTIDE SEQUENCE [LARGE SCALE GENOMIC DNA]</scope>
    <source>
        <strain evidence="8">AkT22</strain>
    </source>
</reference>
<feature type="region of interest" description="Disordered" evidence="4">
    <location>
        <begin position="1"/>
        <end position="22"/>
    </location>
</feature>
<evidence type="ECO:0000259" key="6">
    <source>
        <dbReference type="Pfam" id="PF02782"/>
    </source>
</evidence>
<dbReference type="GO" id="GO:0004856">
    <property type="term" value="F:D-xylulokinase activity"/>
    <property type="evidence" value="ECO:0007669"/>
    <property type="project" value="TreeGrafter"/>
</dbReference>
<evidence type="ECO:0000313" key="7">
    <source>
        <dbReference type="EMBL" id="BBP43692.1"/>
    </source>
</evidence>
<dbReference type="InterPro" id="IPR000577">
    <property type="entry name" value="Carb_kinase_FGGY"/>
</dbReference>
<dbReference type="KEGG" id="tzo:THMIRHAT_14380"/>
<keyword evidence="2" id="KW-0808">Transferase</keyword>
<keyword evidence="8" id="KW-1185">Reference proteome</keyword>
<dbReference type="SUPFAM" id="SSF53067">
    <property type="entry name" value="Actin-like ATPase domain"/>
    <property type="match status" value="2"/>
</dbReference>
<evidence type="ECO:0000256" key="1">
    <source>
        <dbReference type="ARBA" id="ARBA00009156"/>
    </source>
</evidence>
<dbReference type="Proteomes" id="UP000501466">
    <property type="component" value="Chromosome"/>
</dbReference>
<dbReference type="InterPro" id="IPR043129">
    <property type="entry name" value="ATPase_NBD"/>
</dbReference>
<feature type="domain" description="Carbohydrate kinase FGGY C-terminal" evidence="6">
    <location>
        <begin position="269"/>
        <end position="436"/>
    </location>
</feature>
<evidence type="ECO:0000259" key="5">
    <source>
        <dbReference type="Pfam" id="PF00370"/>
    </source>
</evidence>
<organism evidence="7 8">
    <name type="scientific">Thiosulfativibrio zosterae</name>
    <dbReference type="NCBI Taxonomy" id="2675053"/>
    <lineage>
        <taxon>Bacteria</taxon>
        <taxon>Pseudomonadati</taxon>
        <taxon>Pseudomonadota</taxon>
        <taxon>Gammaproteobacteria</taxon>
        <taxon>Thiotrichales</taxon>
        <taxon>Piscirickettsiaceae</taxon>
        <taxon>Thiosulfativibrio</taxon>
    </lineage>
</organism>
<evidence type="ECO:0000256" key="4">
    <source>
        <dbReference type="SAM" id="MobiDB-lite"/>
    </source>
</evidence>
<evidence type="ECO:0000256" key="2">
    <source>
        <dbReference type="ARBA" id="ARBA00022679"/>
    </source>
</evidence>
<evidence type="ECO:0000313" key="8">
    <source>
        <dbReference type="Proteomes" id="UP000501466"/>
    </source>
</evidence>
<dbReference type="Pfam" id="PF02782">
    <property type="entry name" value="FGGY_C"/>
    <property type="match status" value="1"/>
</dbReference>
<dbReference type="PIRSF" id="PIRSF000538">
    <property type="entry name" value="GlpK"/>
    <property type="match status" value="1"/>
</dbReference>
<dbReference type="PANTHER" id="PTHR10196">
    <property type="entry name" value="SUGAR KINASE"/>
    <property type="match status" value="1"/>
</dbReference>
<comment type="similarity">
    <text evidence="1">Belongs to the FGGY kinase family.</text>
</comment>
<dbReference type="PANTHER" id="PTHR10196:SF80">
    <property type="entry name" value="D-RIBULOSE KINASE"/>
    <property type="match status" value="1"/>
</dbReference>